<protein>
    <submittedName>
        <fullName evidence="5">Collagen alpha-1(XXVII) chain B</fullName>
    </submittedName>
</protein>
<evidence type="ECO:0000313" key="6">
    <source>
        <dbReference type="Proteomes" id="UP000830375"/>
    </source>
</evidence>
<dbReference type="PROSITE" id="PS51461">
    <property type="entry name" value="NC1_FIB"/>
    <property type="match status" value="1"/>
</dbReference>
<evidence type="ECO:0000259" key="4">
    <source>
        <dbReference type="PROSITE" id="PS51461"/>
    </source>
</evidence>
<dbReference type="Gene3D" id="2.60.120.1000">
    <property type="match status" value="2"/>
</dbReference>
<evidence type="ECO:0000313" key="5">
    <source>
        <dbReference type="EMBL" id="KAI2664368.1"/>
    </source>
</evidence>
<proteinExistence type="predicted"/>
<evidence type="ECO:0000256" key="1">
    <source>
        <dbReference type="ARBA" id="ARBA00004613"/>
    </source>
</evidence>
<reference evidence="5 6" key="1">
    <citation type="submission" date="2022-01" db="EMBL/GenBank/DDBJ databases">
        <title>A high-quality chromosome-level genome assembly of rohu carp, Labeo rohita.</title>
        <authorList>
            <person name="Arick M.A. II"/>
            <person name="Hsu C.-Y."/>
            <person name="Magbanua Z."/>
            <person name="Pechanova O."/>
            <person name="Grover C."/>
            <person name="Miller E."/>
            <person name="Thrash A."/>
            <person name="Ezzel L."/>
            <person name="Alam S."/>
            <person name="Benzie J."/>
            <person name="Hamilton M."/>
            <person name="Karsi A."/>
            <person name="Lawrence M.L."/>
            <person name="Peterson D.G."/>
        </authorList>
    </citation>
    <scope>NUCLEOTIDE SEQUENCE [LARGE SCALE GENOMIC DNA]</scope>
    <source>
        <strain evidence="6">BAU-BD-2019</strain>
        <tissue evidence="5">Blood</tissue>
    </source>
</reference>
<evidence type="ECO:0000256" key="3">
    <source>
        <dbReference type="ARBA" id="ARBA00023119"/>
    </source>
</evidence>
<name>A0ABQ8MNE4_LABRO</name>
<comment type="caution">
    <text evidence="5">The sequence shown here is derived from an EMBL/GenBank/DDBJ whole genome shotgun (WGS) entry which is preliminary data.</text>
</comment>
<feature type="domain" description="Fibrillar collagen NC1" evidence="4">
    <location>
        <begin position="14"/>
        <end position="220"/>
    </location>
</feature>
<dbReference type="Proteomes" id="UP000830375">
    <property type="component" value="Unassembled WGS sequence"/>
</dbReference>
<sequence length="220" mass="24922">MYEDSDFPMLDQGTEIFKTLHYLSTLIHSIKNPLGTQENPARMCRDLFECEHRLKDGTYWIDPNLGCSSDNIEVTCNFTSGGQTCLKPVAVSKMNFIHLLSSEAVQIITIHCLNVSVWAAGDSTTPSSSAVYFKAWNGQIIESQMADGIRHSSFSRHRTQTYCLLWRSTTCPAQNLAHITTLKWALYAFYKESKNGSLKYPDQQHYKKTLHLLSSVDCIL</sequence>
<accession>A0ABQ8MNE4</accession>
<comment type="subcellular location">
    <subcellularLocation>
        <location evidence="1">Secreted</location>
    </subcellularLocation>
</comment>
<evidence type="ECO:0000256" key="2">
    <source>
        <dbReference type="ARBA" id="ARBA00022525"/>
    </source>
</evidence>
<keyword evidence="2" id="KW-0964">Secreted</keyword>
<keyword evidence="3 5" id="KW-0176">Collagen</keyword>
<dbReference type="SMART" id="SM00038">
    <property type="entry name" value="COLFI"/>
    <property type="match status" value="1"/>
</dbReference>
<dbReference type="GO" id="GO:0005581">
    <property type="term" value="C:collagen trimer"/>
    <property type="evidence" value="ECO:0007669"/>
    <property type="project" value="UniProtKB-KW"/>
</dbReference>
<keyword evidence="6" id="KW-1185">Reference proteome</keyword>
<gene>
    <name evidence="5" type="ORF">H4Q32_002556</name>
</gene>
<dbReference type="EMBL" id="JACTAM010000005">
    <property type="protein sequence ID" value="KAI2664368.1"/>
    <property type="molecule type" value="Genomic_DNA"/>
</dbReference>
<organism evidence="5 6">
    <name type="scientific">Labeo rohita</name>
    <name type="common">Indian major carp</name>
    <name type="synonym">Cyprinus rohita</name>
    <dbReference type="NCBI Taxonomy" id="84645"/>
    <lineage>
        <taxon>Eukaryota</taxon>
        <taxon>Metazoa</taxon>
        <taxon>Chordata</taxon>
        <taxon>Craniata</taxon>
        <taxon>Vertebrata</taxon>
        <taxon>Euteleostomi</taxon>
        <taxon>Actinopterygii</taxon>
        <taxon>Neopterygii</taxon>
        <taxon>Teleostei</taxon>
        <taxon>Ostariophysi</taxon>
        <taxon>Cypriniformes</taxon>
        <taxon>Cyprinidae</taxon>
        <taxon>Labeoninae</taxon>
        <taxon>Labeonini</taxon>
        <taxon>Labeo</taxon>
    </lineage>
</organism>
<dbReference type="Pfam" id="PF01410">
    <property type="entry name" value="COLFI"/>
    <property type="match status" value="1"/>
</dbReference>
<dbReference type="InterPro" id="IPR000885">
    <property type="entry name" value="Fib_collagen_C"/>
</dbReference>